<evidence type="ECO:0000256" key="9">
    <source>
        <dbReference type="SAM" id="SignalP"/>
    </source>
</evidence>
<feature type="active site" description="Proton donor" evidence="6">
    <location>
        <position position="201"/>
    </location>
</feature>
<evidence type="ECO:0000256" key="4">
    <source>
        <dbReference type="ARBA" id="ARBA00023277"/>
    </source>
</evidence>
<protein>
    <recommendedName>
        <fullName evidence="5">Aldose 1-epimerase</fullName>
        <ecNumber evidence="5">5.1.3.3</ecNumber>
    </recommendedName>
</protein>
<feature type="active site" description="Proton acceptor" evidence="6">
    <location>
        <position position="341"/>
    </location>
</feature>
<dbReference type="PANTHER" id="PTHR10091">
    <property type="entry name" value="ALDOSE-1-EPIMERASE"/>
    <property type="match status" value="1"/>
</dbReference>
<evidence type="ECO:0000313" key="11">
    <source>
        <dbReference type="Proteomes" id="UP000570166"/>
    </source>
</evidence>
<evidence type="ECO:0000256" key="1">
    <source>
        <dbReference type="ARBA" id="ARBA00005028"/>
    </source>
</evidence>
<dbReference type="GO" id="GO:0030246">
    <property type="term" value="F:carbohydrate binding"/>
    <property type="evidence" value="ECO:0007669"/>
    <property type="project" value="InterPro"/>
</dbReference>
<dbReference type="NCBIfam" id="NF008277">
    <property type="entry name" value="PRK11055.1"/>
    <property type="match status" value="1"/>
</dbReference>
<dbReference type="GO" id="GO:0004034">
    <property type="term" value="F:aldose 1-epimerase activity"/>
    <property type="evidence" value="ECO:0007669"/>
    <property type="project" value="UniProtKB-EC"/>
</dbReference>
<dbReference type="AlphaFoldDB" id="A0A838LBD9"/>
<proteinExistence type="inferred from homology"/>
<dbReference type="CDD" id="cd09019">
    <property type="entry name" value="galactose_mutarotase_like"/>
    <property type="match status" value="1"/>
</dbReference>
<comment type="pathway">
    <text evidence="1 5">Carbohydrate metabolism; hexose metabolism.</text>
</comment>
<dbReference type="PIRSF" id="PIRSF005096">
    <property type="entry name" value="GALM"/>
    <property type="match status" value="1"/>
</dbReference>
<organism evidence="10 11">
    <name type="scientific">Sphingomonas chungangi</name>
    <dbReference type="NCBI Taxonomy" id="2683589"/>
    <lineage>
        <taxon>Bacteria</taxon>
        <taxon>Pseudomonadati</taxon>
        <taxon>Pseudomonadota</taxon>
        <taxon>Alphaproteobacteria</taxon>
        <taxon>Sphingomonadales</taxon>
        <taxon>Sphingomonadaceae</taxon>
        <taxon>Sphingomonas</taxon>
    </lineage>
</organism>
<evidence type="ECO:0000256" key="5">
    <source>
        <dbReference type="PIRNR" id="PIRNR005096"/>
    </source>
</evidence>
<keyword evidence="3 5" id="KW-0413">Isomerase</keyword>
<dbReference type="InterPro" id="IPR014718">
    <property type="entry name" value="GH-type_carb-bd"/>
</dbReference>
<dbReference type="EMBL" id="JACEIB010000027">
    <property type="protein sequence ID" value="MBA2936180.1"/>
    <property type="molecule type" value="Genomic_DNA"/>
</dbReference>
<dbReference type="Proteomes" id="UP000570166">
    <property type="component" value="Unassembled WGS sequence"/>
</dbReference>
<feature type="binding site" evidence="8">
    <location>
        <begin position="201"/>
        <end position="203"/>
    </location>
    <ligand>
        <name>beta-D-galactose</name>
        <dbReference type="ChEBI" id="CHEBI:27667"/>
    </ligand>
</feature>
<dbReference type="InterPro" id="IPR047215">
    <property type="entry name" value="Galactose_mutarotase-like"/>
</dbReference>
<evidence type="ECO:0000256" key="2">
    <source>
        <dbReference type="ARBA" id="ARBA00006206"/>
    </source>
</evidence>
<comment type="caution">
    <text evidence="10">The sequence shown here is derived from an EMBL/GenBank/DDBJ whole genome shotgun (WGS) entry which is preliminary data.</text>
</comment>
<evidence type="ECO:0000313" key="10">
    <source>
        <dbReference type="EMBL" id="MBA2936180.1"/>
    </source>
</evidence>
<accession>A0A838LBD9</accession>
<dbReference type="RefSeq" id="WP_160364061.1">
    <property type="nucleotide sequence ID" value="NZ_JACEIB010000027.1"/>
</dbReference>
<gene>
    <name evidence="10" type="ORF">HZF05_19025</name>
</gene>
<dbReference type="SUPFAM" id="SSF74650">
    <property type="entry name" value="Galactose mutarotase-like"/>
    <property type="match status" value="1"/>
</dbReference>
<comment type="similarity">
    <text evidence="2 5">Belongs to the aldose epimerase family.</text>
</comment>
<dbReference type="GO" id="GO:0033499">
    <property type="term" value="P:galactose catabolic process via UDP-galactose, Leloir pathway"/>
    <property type="evidence" value="ECO:0007669"/>
    <property type="project" value="TreeGrafter"/>
</dbReference>
<feature type="binding site" evidence="7">
    <location>
        <position position="275"/>
    </location>
    <ligand>
        <name>beta-D-galactose</name>
        <dbReference type="ChEBI" id="CHEBI:27667"/>
    </ligand>
</feature>
<dbReference type="GO" id="GO:0006006">
    <property type="term" value="P:glucose metabolic process"/>
    <property type="evidence" value="ECO:0007669"/>
    <property type="project" value="TreeGrafter"/>
</dbReference>
<evidence type="ECO:0000256" key="3">
    <source>
        <dbReference type="ARBA" id="ARBA00023235"/>
    </source>
</evidence>
<keyword evidence="11" id="KW-1185">Reference proteome</keyword>
<dbReference type="InterPro" id="IPR008183">
    <property type="entry name" value="Aldose_1/G6P_1-epimerase"/>
</dbReference>
<feature type="binding site" evidence="8">
    <location>
        <begin position="101"/>
        <end position="102"/>
    </location>
    <ligand>
        <name>beta-D-galactose</name>
        <dbReference type="ChEBI" id="CHEBI:27667"/>
    </ligand>
</feature>
<comment type="catalytic activity">
    <reaction evidence="5">
        <text>alpha-D-glucose = beta-D-glucose</text>
        <dbReference type="Rhea" id="RHEA:10264"/>
        <dbReference type="ChEBI" id="CHEBI:15903"/>
        <dbReference type="ChEBI" id="CHEBI:17925"/>
        <dbReference type="EC" id="5.1.3.3"/>
    </reaction>
</comment>
<dbReference type="GO" id="GO:0005737">
    <property type="term" value="C:cytoplasm"/>
    <property type="evidence" value="ECO:0007669"/>
    <property type="project" value="TreeGrafter"/>
</dbReference>
<dbReference type="Pfam" id="PF01263">
    <property type="entry name" value="Aldose_epim"/>
    <property type="match status" value="1"/>
</dbReference>
<keyword evidence="4 5" id="KW-0119">Carbohydrate metabolism</keyword>
<evidence type="ECO:0000256" key="6">
    <source>
        <dbReference type="PIRSR" id="PIRSR005096-1"/>
    </source>
</evidence>
<sequence>MIAKTGTMIALAAALATPALAGTIERKPFGQMPDGTAVEAITLANAKGMRATILTLGASVQSVVAPDRTGKPGDVVLGYDDLAGYVAKPNYFGATVGRVANRIAKGRFTLDGKEYQTPVNDGPNALHGGTKGFDKVVWQVVSAKGGAKPSVTLRYVSPDGDQGYPGTLTATATYSLDDAGNLAVDYGATTDGPTVVNISNHTYWNLDGEGSVAGAMGLKMTIPAAAYTPTDATAIPTGEMRPVAGTPFDFRTPTAIGLRVRDGKDEQLRFGRGYDHNWVITKAKPKGMQLMARVADPITGRVMEVLSDQPGLQFYSGNFLDGTITGKSGHIYREGDAIVLEPQMFPDTPNRPEFGSVRLDPGQTYANHIVFRFSAR</sequence>
<feature type="signal peptide" evidence="9">
    <location>
        <begin position="1"/>
        <end position="21"/>
    </location>
</feature>
<evidence type="ECO:0000256" key="8">
    <source>
        <dbReference type="PIRSR" id="PIRSR005096-3"/>
    </source>
</evidence>
<name>A0A838LBD9_9SPHN</name>
<dbReference type="InterPro" id="IPR015443">
    <property type="entry name" value="Aldose_1-epimerase"/>
</dbReference>
<feature type="chain" id="PRO_5032424397" description="Aldose 1-epimerase" evidence="9">
    <location>
        <begin position="22"/>
        <end position="376"/>
    </location>
</feature>
<dbReference type="UniPathway" id="UPA00242"/>
<dbReference type="Gene3D" id="2.70.98.10">
    <property type="match status" value="1"/>
</dbReference>
<evidence type="ECO:0000256" key="7">
    <source>
        <dbReference type="PIRSR" id="PIRSR005096-2"/>
    </source>
</evidence>
<dbReference type="PANTHER" id="PTHR10091:SF0">
    <property type="entry name" value="GALACTOSE MUTAROTASE"/>
    <property type="match status" value="1"/>
</dbReference>
<reference evidence="10 11" key="1">
    <citation type="submission" date="2020-07" db="EMBL/GenBank/DDBJ databases">
        <authorList>
            <person name="Sun Q."/>
        </authorList>
    </citation>
    <scope>NUCLEOTIDE SEQUENCE [LARGE SCALE GENOMIC DNA]</scope>
    <source>
        <strain evidence="10 11">CGMCC 1.13654</strain>
    </source>
</reference>
<dbReference type="InterPro" id="IPR011013">
    <property type="entry name" value="Gal_mutarotase_sf_dom"/>
</dbReference>
<dbReference type="EC" id="5.1.3.3" evidence="5"/>
<keyword evidence="9" id="KW-0732">Signal</keyword>